<proteinExistence type="predicted"/>
<keyword evidence="1" id="KW-0732">Signal</keyword>
<evidence type="ECO:0000313" key="2">
    <source>
        <dbReference type="EMBL" id="EST52840.1"/>
    </source>
</evidence>
<evidence type="ECO:0000313" key="3">
    <source>
        <dbReference type="Proteomes" id="UP000017973"/>
    </source>
</evidence>
<feature type="signal peptide" evidence="1">
    <location>
        <begin position="1"/>
        <end position="21"/>
    </location>
</feature>
<dbReference type="EMBL" id="AYJU01000017">
    <property type="protein sequence ID" value="EST52840.1"/>
    <property type="molecule type" value="Genomic_DNA"/>
</dbReference>
<accession>V6M4M9</accession>
<feature type="chain" id="PRO_5038585817" evidence="1">
    <location>
        <begin position="22"/>
        <end position="178"/>
    </location>
</feature>
<dbReference type="RefSeq" id="WP_023557451.1">
    <property type="nucleotide sequence ID" value="NZ_KI629785.1"/>
</dbReference>
<keyword evidence="3" id="KW-1185">Reference proteome</keyword>
<organism evidence="2 3">
    <name type="scientific">Brevibacillus panacihumi W25</name>
    <dbReference type="NCBI Taxonomy" id="1408254"/>
    <lineage>
        <taxon>Bacteria</taxon>
        <taxon>Bacillati</taxon>
        <taxon>Bacillota</taxon>
        <taxon>Bacilli</taxon>
        <taxon>Bacillales</taxon>
        <taxon>Paenibacillaceae</taxon>
        <taxon>Brevibacillus</taxon>
    </lineage>
</organism>
<reference evidence="2 3" key="1">
    <citation type="journal article" date="2014" name="Genome Announc.">
        <title>Draft Genome Sequence of Brevibacillus panacihumi Strain W25, a Halotolerant Hydrocarbon-Degrading Bacterium.</title>
        <authorList>
            <person name="Wang X."/>
            <person name="Jin D."/>
            <person name="Zhou L."/>
            <person name="Wu L."/>
            <person name="An W."/>
            <person name="Chen Y."/>
            <person name="Zhao L."/>
        </authorList>
    </citation>
    <scope>NUCLEOTIDE SEQUENCE [LARGE SCALE GENOMIC DNA]</scope>
    <source>
        <strain evidence="2 3">W25</strain>
    </source>
</reference>
<dbReference type="HOGENOM" id="CLU_1507869_0_0_9"/>
<dbReference type="PROSITE" id="PS51257">
    <property type="entry name" value="PROKAR_LIPOPROTEIN"/>
    <property type="match status" value="1"/>
</dbReference>
<dbReference type="AlphaFoldDB" id="V6M4M9"/>
<comment type="caution">
    <text evidence="2">The sequence shown here is derived from an EMBL/GenBank/DDBJ whole genome shotgun (WGS) entry which is preliminary data.</text>
</comment>
<protein>
    <submittedName>
        <fullName evidence="2">Uncharacterized protein</fullName>
    </submittedName>
</protein>
<sequence>MKDWRHWPCVMLVLIAGVMLAACSSDGGLSPSFDPENQKEYGLNGAYVGQNIKEAMDILQPDKADFMDMQTRESYTVDRMAAGEGNMVMGMMLVGRTQVMVMVERGVLQSIMLAGVPEEEAEKFKTNRGLTIYSSEQQLKELYGEAAGDKEIVYKGSKQEASFGIVNDQVVWFRFDRL</sequence>
<evidence type="ECO:0000256" key="1">
    <source>
        <dbReference type="SAM" id="SignalP"/>
    </source>
</evidence>
<gene>
    <name evidence="2" type="ORF">T458_17995</name>
</gene>
<dbReference type="PATRIC" id="fig|1408254.3.peg.3550"/>
<dbReference type="Proteomes" id="UP000017973">
    <property type="component" value="Unassembled WGS sequence"/>
</dbReference>
<name>V6M4M9_9BACL</name>